<dbReference type="InterPro" id="IPR000477">
    <property type="entry name" value="RT_dom"/>
</dbReference>
<dbReference type="AlphaFoldDB" id="A0A1I8BGT7"/>
<protein>
    <submittedName>
        <fullName evidence="4">Reverse transcriptase domain-containing protein</fullName>
    </submittedName>
</protein>
<proteinExistence type="predicted"/>
<dbReference type="WBParaSite" id="MhA1_Contig2246.frz3.gene4">
    <property type="protein sequence ID" value="MhA1_Contig2246.frz3.gene4"/>
    <property type="gene ID" value="MhA1_Contig2246.frz3.gene4"/>
</dbReference>
<dbReference type="Proteomes" id="UP000095281">
    <property type="component" value="Unplaced"/>
</dbReference>
<evidence type="ECO:0000259" key="2">
    <source>
        <dbReference type="PROSITE" id="PS50878"/>
    </source>
</evidence>
<reference evidence="4" key="1">
    <citation type="submission" date="2016-11" db="UniProtKB">
        <authorList>
            <consortium name="WormBaseParasite"/>
        </authorList>
    </citation>
    <scope>IDENTIFICATION</scope>
</reference>
<name>A0A1I8BGT7_MELHA</name>
<feature type="compositionally biased region" description="Polar residues" evidence="1">
    <location>
        <begin position="391"/>
        <end position="420"/>
    </location>
</feature>
<evidence type="ECO:0000256" key="1">
    <source>
        <dbReference type="SAM" id="MobiDB-lite"/>
    </source>
</evidence>
<dbReference type="PROSITE" id="PS50878">
    <property type="entry name" value="RT_POL"/>
    <property type="match status" value="1"/>
</dbReference>
<evidence type="ECO:0000313" key="4">
    <source>
        <dbReference type="WBParaSite" id="MhA1_Contig2246.frz3.gene4"/>
    </source>
</evidence>
<dbReference type="CDD" id="cd01650">
    <property type="entry name" value="RT_nLTR_like"/>
    <property type="match status" value="1"/>
</dbReference>
<evidence type="ECO:0000313" key="3">
    <source>
        <dbReference type="Proteomes" id="UP000095281"/>
    </source>
</evidence>
<dbReference type="Pfam" id="PF00078">
    <property type="entry name" value="RVT_1"/>
    <property type="match status" value="1"/>
</dbReference>
<dbReference type="PANTHER" id="PTHR33332">
    <property type="entry name" value="REVERSE TRANSCRIPTASE DOMAIN-CONTAINING PROTEIN"/>
    <property type="match status" value="1"/>
</dbReference>
<keyword evidence="3" id="KW-1185">Reference proteome</keyword>
<sequence length="808" mass="92937">MLKRKNIISPNSANLIHNKMPRQQDQSDPIPLLIQQMETLGPSINAIIDSDILPSTTKTAFAALSAILGTCKEVIVRQQQQNAMDAARELERSRSIVLIGVPESENNSATGRAKEDVAAVEQILDGLGVQVLPSAVYRMGRINPAHKGSCRLIKVILPSTKFQWQVLGSWKRSRDRLREQSAWKRLLIRPSLTESVLAEERKKREERRNNMTGTSAGMNTTQKKLIRKADYNLINKVLININWNLVFFDCVDINSLYQKFIMQIHLIIQELIPENPIKPHPKKYPAHIESMIQYKNKLYKNRNSPNSTEKIQIISQKIDYEINKFLRNRENKNLKNQNTKYRYIGNILKPKSVEIPVLIDDNNDVAYAPDHKADLFARTFLTYYQTPQQLPTNNTSISPSKSIQQLNNTNTYSPSTSQPKSKLHHVHISPSEIFQVLTHLKHKTNVSSDMIPEIFLKNCAVTLSYPLSYIFNFALMSETLPQIWKTAIVCPVPKKVSRYPKDYRPISLLSPISKVFEQIIHRYLNYHCNKNNILPESQHGFRVNRSITSQLIETYNDLALGIETKKACDVVYFDFSKAFDSIPHTILLDKLKRIGIEGPLLTIFKDYLSNRNYKVKIKDTYSKILPAPSGVPQGSILGPTLFLIYISDLPEFCKTPNVTCKMFADDLKIYKIETKNDTNFSQDIQDFINRLTHYCDINHLRINPDKTNVLHLGNKNPEPNYFILNTKIIPNPLNEPVRDLGVYFTKELKWAAHINKITKRAYNTLFSIIRNIKSNSSTLLIQLYKTYIRSILDFASSVYNPYHRKEKI</sequence>
<organism evidence="3 4">
    <name type="scientific">Meloidogyne hapla</name>
    <name type="common">Root-knot nematode worm</name>
    <dbReference type="NCBI Taxonomy" id="6305"/>
    <lineage>
        <taxon>Eukaryota</taxon>
        <taxon>Metazoa</taxon>
        <taxon>Ecdysozoa</taxon>
        <taxon>Nematoda</taxon>
        <taxon>Chromadorea</taxon>
        <taxon>Rhabditida</taxon>
        <taxon>Tylenchina</taxon>
        <taxon>Tylenchomorpha</taxon>
        <taxon>Tylenchoidea</taxon>
        <taxon>Meloidogynidae</taxon>
        <taxon>Meloidogyninae</taxon>
        <taxon>Meloidogyne</taxon>
    </lineage>
</organism>
<feature type="region of interest" description="Disordered" evidence="1">
    <location>
        <begin position="391"/>
        <end position="421"/>
    </location>
</feature>
<dbReference type="SUPFAM" id="SSF56672">
    <property type="entry name" value="DNA/RNA polymerases"/>
    <property type="match status" value="1"/>
</dbReference>
<accession>A0A1I8BGT7</accession>
<feature type="domain" description="Reverse transcriptase" evidence="2">
    <location>
        <begin position="473"/>
        <end position="744"/>
    </location>
</feature>
<dbReference type="InterPro" id="IPR043502">
    <property type="entry name" value="DNA/RNA_pol_sf"/>
</dbReference>
<dbReference type="OMA" id="VLININW"/>